<evidence type="ECO:0000313" key="4">
    <source>
        <dbReference type="Proteomes" id="UP000216991"/>
    </source>
</evidence>
<accession>A0A255YPT1</accession>
<feature type="region of interest" description="Disordered" evidence="1">
    <location>
        <begin position="94"/>
        <end position="115"/>
    </location>
</feature>
<dbReference type="Gene3D" id="1.10.260.40">
    <property type="entry name" value="lambda repressor-like DNA-binding domains"/>
    <property type="match status" value="1"/>
</dbReference>
<dbReference type="SUPFAM" id="SSF47413">
    <property type="entry name" value="lambda repressor-like DNA-binding domains"/>
    <property type="match status" value="1"/>
</dbReference>
<organism evidence="3 4">
    <name type="scientific">Sandarakinorhabdus cyanobacteriorum</name>
    <dbReference type="NCBI Taxonomy" id="1981098"/>
    <lineage>
        <taxon>Bacteria</taxon>
        <taxon>Pseudomonadati</taxon>
        <taxon>Pseudomonadota</taxon>
        <taxon>Alphaproteobacteria</taxon>
        <taxon>Sphingomonadales</taxon>
        <taxon>Sphingosinicellaceae</taxon>
        <taxon>Sandarakinorhabdus</taxon>
    </lineage>
</organism>
<dbReference type="OrthoDB" id="9154356at2"/>
<dbReference type="RefSeq" id="WP_094473010.1">
    <property type="nucleotide sequence ID" value="NZ_NOXT01000089.1"/>
</dbReference>
<dbReference type="Proteomes" id="UP000216991">
    <property type="component" value="Unassembled WGS sequence"/>
</dbReference>
<dbReference type="AlphaFoldDB" id="A0A255YPT1"/>
<dbReference type="EMBL" id="NOXT01000089">
    <property type="protein sequence ID" value="OYQ31201.1"/>
    <property type="molecule type" value="Genomic_DNA"/>
</dbReference>
<name>A0A255YPT1_9SPHN</name>
<comment type="caution">
    <text evidence="3">The sequence shown here is derived from an EMBL/GenBank/DDBJ whole genome shotgun (WGS) entry which is preliminary data.</text>
</comment>
<dbReference type="Pfam" id="PF13560">
    <property type="entry name" value="HTH_31"/>
    <property type="match status" value="1"/>
</dbReference>
<dbReference type="SMART" id="SM00530">
    <property type="entry name" value="HTH_XRE"/>
    <property type="match status" value="1"/>
</dbReference>
<protein>
    <submittedName>
        <fullName evidence="3">Transcriptional regulator</fullName>
    </submittedName>
</protein>
<gene>
    <name evidence="3" type="ORF">CHU93_04775</name>
</gene>
<proteinExistence type="predicted"/>
<keyword evidence="4" id="KW-1185">Reference proteome</keyword>
<dbReference type="InterPro" id="IPR010982">
    <property type="entry name" value="Lambda_DNA-bd_dom_sf"/>
</dbReference>
<feature type="domain" description="HTH cro/C1-type" evidence="2">
    <location>
        <begin position="25"/>
        <end position="79"/>
    </location>
</feature>
<dbReference type="GO" id="GO:0003677">
    <property type="term" value="F:DNA binding"/>
    <property type="evidence" value="ECO:0007669"/>
    <property type="project" value="InterPro"/>
</dbReference>
<dbReference type="PROSITE" id="PS50943">
    <property type="entry name" value="HTH_CROC1"/>
    <property type="match status" value="1"/>
</dbReference>
<reference evidence="3 4" key="1">
    <citation type="submission" date="2017-07" db="EMBL/GenBank/DDBJ databases">
        <title>Sandarakinorhabdus cyanobacteriorum sp. nov., a novel bacterium isolated from cyanobacterial aggregates in a eutrophic lake.</title>
        <authorList>
            <person name="Cai H."/>
        </authorList>
    </citation>
    <scope>NUCLEOTIDE SEQUENCE [LARGE SCALE GENOMIC DNA]</scope>
    <source>
        <strain evidence="3 4">TH057</strain>
    </source>
</reference>
<sequence>MNPELSLRRNAVDHDPALQDIGAQIAQARRSAGLTQEQVANLAGITRPRFRDIEKGIAAARTSTLLNIARAVGLEVMLIPQSLMPAVRALLQQSDDDDQPAFVAEPDEGPDAGMG</sequence>
<dbReference type="CDD" id="cd00093">
    <property type="entry name" value="HTH_XRE"/>
    <property type="match status" value="1"/>
</dbReference>
<evidence type="ECO:0000313" key="3">
    <source>
        <dbReference type="EMBL" id="OYQ31201.1"/>
    </source>
</evidence>
<evidence type="ECO:0000259" key="2">
    <source>
        <dbReference type="PROSITE" id="PS50943"/>
    </source>
</evidence>
<dbReference type="InterPro" id="IPR001387">
    <property type="entry name" value="Cro/C1-type_HTH"/>
</dbReference>
<evidence type="ECO:0000256" key="1">
    <source>
        <dbReference type="SAM" id="MobiDB-lite"/>
    </source>
</evidence>